<feature type="region of interest" description="Disordered" evidence="1">
    <location>
        <begin position="56"/>
        <end position="89"/>
    </location>
</feature>
<dbReference type="AlphaFoldDB" id="A0A8T0TNJ4"/>
<accession>A0A8T0TNJ4</accession>
<dbReference type="EMBL" id="CM029043">
    <property type="protein sequence ID" value="KAG2612420.1"/>
    <property type="molecule type" value="Genomic_DNA"/>
</dbReference>
<reference evidence="2" key="1">
    <citation type="submission" date="2020-05" db="EMBL/GenBank/DDBJ databases">
        <title>WGS assembly of Panicum virgatum.</title>
        <authorList>
            <person name="Lovell J.T."/>
            <person name="Jenkins J."/>
            <person name="Shu S."/>
            <person name="Juenger T.E."/>
            <person name="Schmutz J."/>
        </authorList>
    </citation>
    <scope>NUCLEOTIDE SEQUENCE</scope>
    <source>
        <strain evidence="2">AP13</strain>
    </source>
</reference>
<evidence type="ECO:0000256" key="1">
    <source>
        <dbReference type="SAM" id="MobiDB-lite"/>
    </source>
</evidence>
<organism evidence="2 3">
    <name type="scientific">Panicum virgatum</name>
    <name type="common">Blackwell switchgrass</name>
    <dbReference type="NCBI Taxonomy" id="38727"/>
    <lineage>
        <taxon>Eukaryota</taxon>
        <taxon>Viridiplantae</taxon>
        <taxon>Streptophyta</taxon>
        <taxon>Embryophyta</taxon>
        <taxon>Tracheophyta</taxon>
        <taxon>Spermatophyta</taxon>
        <taxon>Magnoliopsida</taxon>
        <taxon>Liliopsida</taxon>
        <taxon>Poales</taxon>
        <taxon>Poaceae</taxon>
        <taxon>PACMAD clade</taxon>
        <taxon>Panicoideae</taxon>
        <taxon>Panicodae</taxon>
        <taxon>Paniceae</taxon>
        <taxon>Panicinae</taxon>
        <taxon>Panicum</taxon>
        <taxon>Panicum sect. Hiantes</taxon>
    </lineage>
</organism>
<feature type="region of interest" description="Disordered" evidence="1">
    <location>
        <begin position="1"/>
        <end position="40"/>
    </location>
</feature>
<dbReference type="Proteomes" id="UP000823388">
    <property type="component" value="Chromosome 4K"/>
</dbReference>
<name>A0A8T0TNJ4_PANVG</name>
<gene>
    <name evidence="2" type="ORF">PVAP13_4KG281210</name>
</gene>
<feature type="compositionally biased region" description="Basic residues" evidence="1">
    <location>
        <begin position="1"/>
        <end position="13"/>
    </location>
</feature>
<protein>
    <submittedName>
        <fullName evidence="2">Uncharacterized protein</fullName>
    </submittedName>
</protein>
<evidence type="ECO:0000313" key="2">
    <source>
        <dbReference type="EMBL" id="KAG2612420.1"/>
    </source>
</evidence>
<sequence>MARRQVRGSRSSRWRAVGGGHPPSMVTTVPSGRERATPRPCPSLCLCPRLILKQIKGNRRGREKGRQQQRAAAGRSTQRPARERATRGGAAWWRRVAGVDWHGRSTPVTRPRKGSCGSFFVPRLRLWGRWETERIRENGKKKKRNGK</sequence>
<comment type="caution">
    <text evidence="2">The sequence shown here is derived from an EMBL/GenBank/DDBJ whole genome shotgun (WGS) entry which is preliminary data.</text>
</comment>
<keyword evidence="3" id="KW-1185">Reference proteome</keyword>
<proteinExistence type="predicted"/>
<evidence type="ECO:0000313" key="3">
    <source>
        <dbReference type="Proteomes" id="UP000823388"/>
    </source>
</evidence>